<dbReference type="RefSeq" id="WP_213040606.1">
    <property type="nucleotide sequence ID" value="NZ_CAJNBJ010000001.1"/>
</dbReference>
<feature type="binding site" evidence="7">
    <location>
        <position position="287"/>
    </location>
    <ligand>
        <name>NADPH</name>
        <dbReference type="ChEBI" id="CHEBI:57783"/>
    </ligand>
</feature>
<organism evidence="12 13">
    <name type="scientific">Nitrospira defluvii</name>
    <dbReference type="NCBI Taxonomy" id="330214"/>
    <lineage>
        <taxon>Bacteria</taxon>
        <taxon>Pseudomonadati</taxon>
        <taxon>Nitrospirota</taxon>
        <taxon>Nitrospiria</taxon>
        <taxon>Nitrospirales</taxon>
        <taxon>Nitrospiraceae</taxon>
        <taxon>Nitrospira</taxon>
    </lineage>
</organism>
<dbReference type="InterPro" id="IPR006168">
    <property type="entry name" value="G3P_DH_NAD-dep"/>
</dbReference>
<keyword evidence="13" id="KW-1185">Reference proteome</keyword>
<feature type="binding site" evidence="7">
    <location>
        <position position="250"/>
    </location>
    <ligand>
        <name>sn-glycerol 3-phosphate</name>
        <dbReference type="ChEBI" id="CHEBI:57597"/>
    </ligand>
</feature>
<dbReference type="NCBIfam" id="NF000942">
    <property type="entry name" value="PRK00094.1-4"/>
    <property type="match status" value="1"/>
</dbReference>
<feature type="domain" description="Glycerol-3-phosphate dehydrogenase NAD-dependent C-terminal" evidence="11">
    <location>
        <begin position="186"/>
        <end position="326"/>
    </location>
</feature>
<feature type="binding site" evidence="7">
    <location>
        <position position="261"/>
    </location>
    <ligand>
        <name>NADPH</name>
        <dbReference type="ChEBI" id="CHEBI:57783"/>
    </ligand>
</feature>
<evidence type="ECO:0000313" key="12">
    <source>
        <dbReference type="EMBL" id="CAE6701529.1"/>
    </source>
</evidence>
<proteinExistence type="inferred from homology"/>
<sequence length="341" mass="35858">MTRSAIQRVAVVGAGAWGTALARHLAEKQITVSLWAHEPEVVHSIAQRRENALYLPGVRLPVTLTATNVLSEALIGTDCVLFAVPSHVARPVLGRVGPLLPEAVPFVSATKGIEETTLDLMTQVMQEALPAHMRNSLMVLSGPSFASEVSQGKPTALCLAGQDSDRVKSMQALFMTPSFRVYADNDVIGVQLGGALKNVMALAAGVVDGLELGHNARAALITRGLAEMIRLGVAMGADPRTFYGLSGVGDLILTCTGALSRNHSVGVRLGQGERLDEILASMQAVAEGVRTAKAALGLAQRCGVDMPIVQEVNAVLFAGKSCRQAVGDLMEREAKGEKAPL</sequence>
<evidence type="ECO:0000259" key="11">
    <source>
        <dbReference type="Pfam" id="PF07479"/>
    </source>
</evidence>
<comment type="caution">
    <text evidence="12">The sequence shown here is derived from an EMBL/GenBank/DDBJ whole genome shotgun (WGS) entry which is preliminary data.</text>
</comment>
<dbReference type="GO" id="GO:0047952">
    <property type="term" value="F:glycerol-3-phosphate dehydrogenase [NAD(P)+] activity"/>
    <property type="evidence" value="ECO:0007669"/>
    <property type="project" value="UniProtKB-EC"/>
</dbReference>
<dbReference type="Gene3D" id="3.40.50.720">
    <property type="entry name" value="NAD(P)-binding Rossmann-like Domain"/>
    <property type="match status" value="1"/>
</dbReference>
<dbReference type="PANTHER" id="PTHR11728">
    <property type="entry name" value="GLYCEROL-3-PHOSPHATE DEHYDROGENASE"/>
    <property type="match status" value="1"/>
</dbReference>
<gene>
    <name evidence="7 12" type="primary">gpsA</name>
    <name evidence="12" type="ORF">NSPZN2_10759</name>
</gene>
<feature type="binding site" evidence="7">
    <location>
        <position position="197"/>
    </location>
    <ligand>
        <name>sn-glycerol 3-phosphate</name>
        <dbReference type="ChEBI" id="CHEBI:57597"/>
    </ligand>
</feature>
<keyword evidence="7 8" id="KW-0520">NAD</keyword>
<feature type="domain" description="Glycerol-3-phosphate dehydrogenase NAD-dependent N-terminal" evidence="10">
    <location>
        <begin position="9"/>
        <end position="164"/>
    </location>
</feature>
<feature type="binding site" evidence="7">
    <location>
        <position position="262"/>
    </location>
    <ligand>
        <name>sn-glycerol 3-phosphate</name>
        <dbReference type="ChEBI" id="CHEBI:57597"/>
    </ligand>
</feature>
<feature type="binding site" evidence="7">
    <location>
        <position position="260"/>
    </location>
    <ligand>
        <name>sn-glycerol 3-phosphate</name>
        <dbReference type="ChEBI" id="CHEBI:57597"/>
    </ligand>
</feature>
<evidence type="ECO:0000259" key="10">
    <source>
        <dbReference type="Pfam" id="PF01210"/>
    </source>
</evidence>
<feature type="active site" description="Proton acceptor" evidence="7">
    <location>
        <position position="197"/>
    </location>
</feature>
<comment type="function">
    <text evidence="7">Catalyzes the reduction of the glycolytic intermediate dihydroxyacetone phosphate (DHAP) to sn-glycerol 3-phosphate (G3P), the key precursor for phospholipid synthesis.</text>
</comment>
<feature type="binding site" evidence="7">
    <location>
        <position position="144"/>
    </location>
    <ligand>
        <name>sn-glycerol 3-phosphate</name>
        <dbReference type="ChEBI" id="CHEBI:57597"/>
    </ligand>
</feature>
<dbReference type="Gene3D" id="1.10.1040.10">
    <property type="entry name" value="N-(1-d-carboxylethyl)-l-norvaline Dehydrogenase, domain 2"/>
    <property type="match status" value="1"/>
</dbReference>
<keyword evidence="2 7" id="KW-0444">Lipid biosynthesis</keyword>
<evidence type="ECO:0000256" key="8">
    <source>
        <dbReference type="RuleBase" id="RU000437"/>
    </source>
</evidence>
<feature type="binding site" evidence="7">
    <location>
        <position position="111"/>
    </location>
    <ligand>
        <name>sn-glycerol 3-phosphate</name>
        <dbReference type="ChEBI" id="CHEBI:57597"/>
    </ligand>
</feature>
<dbReference type="EC" id="1.1.1.94" evidence="7"/>
<comment type="catalytic activity">
    <reaction evidence="7">
        <text>sn-glycerol 3-phosphate + NAD(+) = dihydroxyacetone phosphate + NADH + H(+)</text>
        <dbReference type="Rhea" id="RHEA:11092"/>
        <dbReference type="ChEBI" id="CHEBI:15378"/>
        <dbReference type="ChEBI" id="CHEBI:57540"/>
        <dbReference type="ChEBI" id="CHEBI:57597"/>
        <dbReference type="ChEBI" id="CHEBI:57642"/>
        <dbReference type="ChEBI" id="CHEBI:57945"/>
        <dbReference type="EC" id="1.1.1.94"/>
    </reaction>
</comment>
<dbReference type="InterPro" id="IPR013328">
    <property type="entry name" value="6PGD_dom2"/>
</dbReference>
<dbReference type="Pfam" id="PF07479">
    <property type="entry name" value="NAD_Gly3P_dh_C"/>
    <property type="match status" value="1"/>
</dbReference>
<keyword evidence="4 7" id="KW-0443">Lipid metabolism</keyword>
<keyword evidence="3 7" id="KW-0560">Oxidoreductase</keyword>
<dbReference type="PIRSF" id="PIRSF000114">
    <property type="entry name" value="Glycerol-3-P_dh"/>
    <property type="match status" value="1"/>
</dbReference>
<dbReference type="PRINTS" id="PR00077">
    <property type="entry name" value="GPDHDRGNASE"/>
</dbReference>
<dbReference type="InterPro" id="IPR008927">
    <property type="entry name" value="6-PGluconate_DH-like_C_sf"/>
</dbReference>
<dbReference type="PANTHER" id="PTHR11728:SF1">
    <property type="entry name" value="GLYCEROL-3-PHOSPHATE DEHYDROGENASE [NAD(+)] 2, CHLOROPLASTIC"/>
    <property type="match status" value="1"/>
</dbReference>
<dbReference type="InterPro" id="IPR036291">
    <property type="entry name" value="NAD(P)-bd_dom_sf"/>
</dbReference>
<evidence type="ECO:0000256" key="6">
    <source>
        <dbReference type="ARBA" id="ARBA00023264"/>
    </source>
</evidence>
<keyword evidence="6 7" id="KW-1208">Phospholipid metabolism</keyword>
<dbReference type="EMBL" id="CAJNBJ010000001">
    <property type="protein sequence ID" value="CAE6701529.1"/>
    <property type="molecule type" value="Genomic_DNA"/>
</dbReference>
<feature type="binding site" evidence="7">
    <location>
        <position position="142"/>
    </location>
    <ligand>
        <name>sn-glycerol 3-phosphate</name>
        <dbReference type="ChEBI" id="CHEBI:57597"/>
    </ligand>
</feature>
<keyword evidence="5 7" id="KW-0594">Phospholipid biosynthesis</keyword>
<dbReference type="HAMAP" id="MF_00394">
    <property type="entry name" value="NAD_Glyc3P_dehydrog"/>
    <property type="match status" value="1"/>
</dbReference>
<dbReference type="SUPFAM" id="SSF48179">
    <property type="entry name" value="6-phosphogluconate dehydrogenase C-terminal domain-like"/>
    <property type="match status" value="1"/>
</dbReference>
<keyword evidence="7" id="KW-0547">Nucleotide-binding</keyword>
<evidence type="ECO:0000256" key="1">
    <source>
        <dbReference type="ARBA" id="ARBA00011009"/>
    </source>
</evidence>
<keyword evidence="7" id="KW-0521">NADP</keyword>
<protein>
    <recommendedName>
        <fullName evidence="7">Glycerol-3-phosphate dehydrogenase [NAD(P)+]</fullName>
        <ecNumber evidence="7">1.1.1.94</ecNumber>
    </recommendedName>
    <alternativeName>
        <fullName evidence="7">NAD(P)(+)-dependent glycerol-3-phosphate dehydrogenase</fullName>
    </alternativeName>
    <alternativeName>
        <fullName evidence="7">NAD(P)H-dependent dihydroxyacetone-phosphate reductase</fullName>
    </alternativeName>
</protein>
<comment type="similarity">
    <text evidence="1 7 8">Belongs to the NAD-dependent glycerol-3-phosphate dehydrogenase family.</text>
</comment>
<feature type="binding site" evidence="7">
    <location>
        <position position="17"/>
    </location>
    <ligand>
        <name>NADPH</name>
        <dbReference type="ChEBI" id="CHEBI:57783"/>
    </ligand>
</feature>
<evidence type="ECO:0000256" key="3">
    <source>
        <dbReference type="ARBA" id="ARBA00023002"/>
    </source>
</evidence>
<accession>A0ABM8QKC1</accession>
<comment type="pathway">
    <text evidence="7">Membrane lipid metabolism; glycerophospholipid metabolism.</text>
</comment>
<dbReference type="PROSITE" id="PS00957">
    <property type="entry name" value="NAD_G3PDH"/>
    <property type="match status" value="1"/>
</dbReference>
<feature type="binding site" evidence="7">
    <location>
        <position position="111"/>
    </location>
    <ligand>
        <name>NADPH</name>
        <dbReference type="ChEBI" id="CHEBI:57783"/>
    </ligand>
</feature>
<evidence type="ECO:0000313" key="13">
    <source>
        <dbReference type="Proteomes" id="UP000675880"/>
    </source>
</evidence>
<feature type="binding site" evidence="7">
    <location>
        <position position="146"/>
    </location>
    <ligand>
        <name>NADPH</name>
        <dbReference type="ChEBI" id="CHEBI:57783"/>
    </ligand>
</feature>
<evidence type="ECO:0000256" key="9">
    <source>
        <dbReference type="RuleBase" id="RU000439"/>
    </source>
</evidence>
<evidence type="ECO:0000256" key="4">
    <source>
        <dbReference type="ARBA" id="ARBA00023098"/>
    </source>
</evidence>
<comment type="caution">
    <text evidence="7">Lacks conserved residue(s) required for the propagation of feature annotation.</text>
</comment>
<name>A0ABM8QKC1_9BACT</name>
<evidence type="ECO:0000256" key="2">
    <source>
        <dbReference type="ARBA" id="ARBA00022516"/>
    </source>
</evidence>
<dbReference type="InterPro" id="IPR011128">
    <property type="entry name" value="G3P_DH_NAD-dep_N"/>
</dbReference>
<reference evidence="12 13" key="1">
    <citation type="submission" date="2021-02" db="EMBL/GenBank/DDBJ databases">
        <authorList>
            <person name="Han P."/>
        </authorList>
    </citation>
    <scope>NUCLEOTIDE SEQUENCE [LARGE SCALE GENOMIC DNA]</scope>
    <source>
        <strain evidence="12">Candidatus Nitrospira sp. ZN2</strain>
    </source>
</reference>
<feature type="binding site" evidence="7">
    <location>
        <position position="285"/>
    </location>
    <ligand>
        <name>NADPH</name>
        <dbReference type="ChEBI" id="CHEBI:57783"/>
    </ligand>
</feature>
<keyword evidence="7" id="KW-0963">Cytoplasm</keyword>
<dbReference type="Proteomes" id="UP000675880">
    <property type="component" value="Unassembled WGS sequence"/>
</dbReference>
<dbReference type="NCBIfam" id="NF000940">
    <property type="entry name" value="PRK00094.1-2"/>
    <property type="match status" value="1"/>
</dbReference>
<feature type="binding site" evidence="7">
    <location>
        <position position="37"/>
    </location>
    <ligand>
        <name>NADPH</name>
        <dbReference type="ChEBI" id="CHEBI:57783"/>
    </ligand>
</feature>
<dbReference type="SUPFAM" id="SSF51735">
    <property type="entry name" value="NAD(P)-binding Rossmann-fold domains"/>
    <property type="match status" value="1"/>
</dbReference>
<comment type="subcellular location">
    <subcellularLocation>
        <location evidence="7">Cytoplasm</location>
    </subcellularLocation>
</comment>
<comment type="catalytic activity">
    <reaction evidence="7 9">
        <text>sn-glycerol 3-phosphate + NADP(+) = dihydroxyacetone phosphate + NADPH + H(+)</text>
        <dbReference type="Rhea" id="RHEA:11096"/>
        <dbReference type="ChEBI" id="CHEBI:15378"/>
        <dbReference type="ChEBI" id="CHEBI:57597"/>
        <dbReference type="ChEBI" id="CHEBI:57642"/>
        <dbReference type="ChEBI" id="CHEBI:57783"/>
        <dbReference type="ChEBI" id="CHEBI:58349"/>
        <dbReference type="EC" id="1.1.1.94"/>
    </reaction>
</comment>
<evidence type="ECO:0000256" key="7">
    <source>
        <dbReference type="HAMAP-Rule" id="MF_00394"/>
    </source>
</evidence>
<dbReference type="InterPro" id="IPR006109">
    <property type="entry name" value="G3P_DH_NAD-dep_C"/>
</dbReference>
<dbReference type="Pfam" id="PF01210">
    <property type="entry name" value="NAD_Gly3P_dh_N"/>
    <property type="match status" value="1"/>
</dbReference>
<feature type="binding site" evidence="7">
    <location>
        <position position="54"/>
    </location>
    <ligand>
        <name>NADPH</name>
        <dbReference type="ChEBI" id="CHEBI:57783"/>
    </ligand>
</feature>
<evidence type="ECO:0000256" key="5">
    <source>
        <dbReference type="ARBA" id="ARBA00023209"/>
    </source>
</evidence>
<feature type="binding site" evidence="7">
    <location>
        <position position="261"/>
    </location>
    <ligand>
        <name>sn-glycerol 3-phosphate</name>
        <dbReference type="ChEBI" id="CHEBI:57597"/>
    </ligand>
</feature>